<sequence length="683" mass="75822">MAKCNCFTVSIGRKKKYKGGDGTSKPDEYNKGSRTLQVKIEKPGKAMETDESTSTTFGVPVPFSIQKNSRCNVKVMSLESPAKVEAAEDAYEGEDEHEELSSIKRDFSDFDLQGREALACEEEKEKKSSDSCDVNYQFEDKNEIDREKDVDMLRGGHLSDPGIGKPLFWASPMLKRSCSNVEGRDFLKKLTDQFPPSRSQSFEELQELSERAKENVNIGLSPKSVMSHCSADRVMLKKHSSSQILPSRSRRLWWKLFLWSHRNLHRPLTKKPTQSLLTSAALNKHCGYSSDTLEPKRAIVLRKLESPGSFTREPFNKGFDDANNDARSWDGFQNGGSGLWPQNQWVAFSTESSSFARVDEWVKDLETQDPLPVDDNDNDDESIVFPPSPETGKSPAISTTHWVRHPDVNLSEEILHANSIVQSLNSASTVAHISGIGLKATPMISQFSSLRAVNLSSNFIVHITPGSLPKGLHILNLSRNKISTIEGLKDLSRLRVLDLSYNRISRIGQGLSNSTLIKELYMAGNKISDVEGLHRLLKLTIFDLSFNKITTTKALGQLVANYNSLQALNLLGNPIQSNISDDQLRKAVCGLLPKLVYLNKQPVKPQRAREVLKDNVAKAALGNSSRSSLRKAVKRSGQGGSVSSLGHRNSASAGQKNRNRSRSRTHHQFPLKATAHGSTSVPR</sequence>
<dbReference type="Gene3D" id="3.80.10.10">
    <property type="entry name" value="Ribonuclease Inhibitor"/>
    <property type="match status" value="2"/>
</dbReference>
<evidence type="ECO:0000313" key="4">
    <source>
        <dbReference type="EMBL" id="KAJ7965722.1"/>
    </source>
</evidence>
<dbReference type="Pfam" id="PF13855">
    <property type="entry name" value="LRR_8"/>
    <property type="match status" value="1"/>
</dbReference>
<dbReference type="GO" id="GO:0005737">
    <property type="term" value="C:cytoplasm"/>
    <property type="evidence" value="ECO:0007669"/>
    <property type="project" value="TreeGrafter"/>
</dbReference>
<dbReference type="PANTHER" id="PTHR15454:SF37">
    <property type="entry name" value="OUTER ARM DYNEIN LIGHT CHAIN 1 PROTEIN"/>
    <property type="match status" value="1"/>
</dbReference>
<feature type="region of interest" description="Disordered" evidence="3">
    <location>
        <begin position="623"/>
        <end position="683"/>
    </location>
</feature>
<comment type="caution">
    <text evidence="4">The sequence shown here is derived from an EMBL/GenBank/DDBJ whole genome shotgun (WGS) entry which is preliminary data.</text>
</comment>
<feature type="region of interest" description="Disordered" evidence="3">
    <location>
        <begin position="14"/>
        <end position="33"/>
    </location>
</feature>
<feature type="compositionally biased region" description="Basic residues" evidence="3">
    <location>
        <begin position="657"/>
        <end position="669"/>
    </location>
</feature>
<feature type="compositionally biased region" description="Polar residues" evidence="3">
    <location>
        <begin position="641"/>
        <end position="656"/>
    </location>
</feature>
<reference evidence="4" key="1">
    <citation type="journal article" date="2023" name="Science">
        <title>Elucidation of the pathway for biosynthesis of saponin adjuvants from the soapbark tree.</title>
        <authorList>
            <person name="Reed J."/>
            <person name="Orme A."/>
            <person name="El-Demerdash A."/>
            <person name="Owen C."/>
            <person name="Martin L.B.B."/>
            <person name="Misra R.C."/>
            <person name="Kikuchi S."/>
            <person name="Rejzek M."/>
            <person name="Martin A.C."/>
            <person name="Harkess A."/>
            <person name="Leebens-Mack J."/>
            <person name="Louveau T."/>
            <person name="Stephenson M.J."/>
            <person name="Osbourn A."/>
        </authorList>
    </citation>
    <scope>NUCLEOTIDE SEQUENCE</scope>
    <source>
        <strain evidence="4">S10</strain>
    </source>
</reference>
<dbReference type="FunFam" id="3.80.10.10:FF:000200">
    <property type="entry name" value="Outer arm dynein light chain 1 protein"/>
    <property type="match status" value="1"/>
</dbReference>
<dbReference type="FunFam" id="3.80.10.10:FF:000505">
    <property type="entry name" value="Outer arm dynein light chain 1 protein"/>
    <property type="match status" value="1"/>
</dbReference>
<dbReference type="SMART" id="SM00365">
    <property type="entry name" value="LRR_SD22"/>
    <property type="match status" value="4"/>
</dbReference>
<keyword evidence="5" id="KW-1185">Reference proteome</keyword>
<protein>
    <submittedName>
        <fullName evidence="4">Dynein assembly factor 1</fullName>
    </submittedName>
</protein>
<dbReference type="PROSITE" id="PS51450">
    <property type="entry name" value="LRR"/>
    <property type="match status" value="3"/>
</dbReference>
<evidence type="ECO:0000313" key="5">
    <source>
        <dbReference type="Proteomes" id="UP001163823"/>
    </source>
</evidence>
<dbReference type="AlphaFoldDB" id="A0AAD7LWT9"/>
<dbReference type="SUPFAM" id="SSF52075">
    <property type="entry name" value="Outer arm dynein light chain 1"/>
    <property type="match status" value="1"/>
</dbReference>
<dbReference type="InterPro" id="IPR003591">
    <property type="entry name" value="Leu-rich_rpt_typical-subtyp"/>
</dbReference>
<name>A0AAD7LWT9_QUISA</name>
<dbReference type="PANTHER" id="PTHR15454">
    <property type="entry name" value="NISCHARIN RELATED"/>
    <property type="match status" value="1"/>
</dbReference>
<dbReference type="InterPro" id="IPR001611">
    <property type="entry name" value="Leu-rich_rpt"/>
</dbReference>
<organism evidence="4 5">
    <name type="scientific">Quillaja saponaria</name>
    <name type="common">Soap bark tree</name>
    <dbReference type="NCBI Taxonomy" id="32244"/>
    <lineage>
        <taxon>Eukaryota</taxon>
        <taxon>Viridiplantae</taxon>
        <taxon>Streptophyta</taxon>
        <taxon>Embryophyta</taxon>
        <taxon>Tracheophyta</taxon>
        <taxon>Spermatophyta</taxon>
        <taxon>Magnoliopsida</taxon>
        <taxon>eudicotyledons</taxon>
        <taxon>Gunneridae</taxon>
        <taxon>Pentapetalae</taxon>
        <taxon>rosids</taxon>
        <taxon>fabids</taxon>
        <taxon>Fabales</taxon>
        <taxon>Quillajaceae</taxon>
        <taxon>Quillaja</taxon>
    </lineage>
</organism>
<keyword evidence="2" id="KW-0677">Repeat</keyword>
<dbReference type="Proteomes" id="UP001163823">
    <property type="component" value="Chromosome 6"/>
</dbReference>
<evidence type="ECO:0000256" key="2">
    <source>
        <dbReference type="ARBA" id="ARBA00022737"/>
    </source>
</evidence>
<dbReference type="SMART" id="SM00369">
    <property type="entry name" value="LRR_TYP"/>
    <property type="match status" value="3"/>
</dbReference>
<dbReference type="InterPro" id="IPR032675">
    <property type="entry name" value="LRR_dom_sf"/>
</dbReference>
<proteinExistence type="predicted"/>
<keyword evidence="1" id="KW-0433">Leucine-rich repeat</keyword>
<evidence type="ECO:0000256" key="3">
    <source>
        <dbReference type="SAM" id="MobiDB-lite"/>
    </source>
</evidence>
<dbReference type="KEGG" id="qsa:O6P43_015315"/>
<dbReference type="EMBL" id="JARAOO010000006">
    <property type="protein sequence ID" value="KAJ7965722.1"/>
    <property type="molecule type" value="Genomic_DNA"/>
</dbReference>
<evidence type="ECO:0000256" key="1">
    <source>
        <dbReference type="ARBA" id="ARBA00022614"/>
    </source>
</evidence>
<accession>A0AAD7LWT9</accession>
<gene>
    <name evidence="4" type="ORF">O6P43_015315</name>
</gene>
<dbReference type="EMBL" id="JARAOO010000006">
    <property type="protein sequence ID" value="KAJ7965723.1"/>
    <property type="molecule type" value="Genomic_DNA"/>
</dbReference>